<dbReference type="Pfam" id="PF13561">
    <property type="entry name" value="adh_short_C2"/>
    <property type="match status" value="1"/>
</dbReference>
<name>A0ABW1BZS5_9ACTN</name>
<sequence>MRIVAELPSRILVTGCATGIGASGARMLAEAGCRLALLDNQETRLLKLARELDAIAIPVDVADQEQLARAVDAATEGLGGLDAAWSNAGVQRGGDVEEATVADFDYSYMVNVRAHFVIAKSVIPHLRSNGGGVFLITASNSGLQPETALVPYAVSKGATIALARQLAHDHAVDGVRVNALCPGYVDTPFNAAIWHPFGGREGFLERVAEYVPLGRMANADEVARLACWLLSDAAGFMTGANVVVDGGELIG</sequence>
<proteinExistence type="inferred from homology"/>
<organism evidence="3 4">
    <name type="scientific">Nonomuraea harbinensis</name>
    <dbReference type="NCBI Taxonomy" id="1286938"/>
    <lineage>
        <taxon>Bacteria</taxon>
        <taxon>Bacillati</taxon>
        <taxon>Actinomycetota</taxon>
        <taxon>Actinomycetes</taxon>
        <taxon>Streptosporangiales</taxon>
        <taxon>Streptosporangiaceae</taxon>
        <taxon>Nonomuraea</taxon>
    </lineage>
</organism>
<reference evidence="4" key="1">
    <citation type="journal article" date="2019" name="Int. J. Syst. Evol. Microbiol.">
        <title>The Global Catalogue of Microorganisms (GCM) 10K type strain sequencing project: providing services to taxonomists for standard genome sequencing and annotation.</title>
        <authorList>
            <consortium name="The Broad Institute Genomics Platform"/>
            <consortium name="The Broad Institute Genome Sequencing Center for Infectious Disease"/>
            <person name="Wu L."/>
            <person name="Ma J."/>
        </authorList>
    </citation>
    <scope>NUCLEOTIDE SEQUENCE [LARGE SCALE GENOMIC DNA]</scope>
    <source>
        <strain evidence="4">CGMCC 4.7106</strain>
    </source>
</reference>
<keyword evidence="2 3" id="KW-0560">Oxidoreductase</keyword>
<dbReference type="PANTHER" id="PTHR43669">
    <property type="entry name" value="5-KETO-D-GLUCONATE 5-REDUCTASE"/>
    <property type="match status" value="1"/>
</dbReference>
<evidence type="ECO:0000256" key="2">
    <source>
        <dbReference type="ARBA" id="ARBA00023002"/>
    </source>
</evidence>
<dbReference type="PANTHER" id="PTHR43669:SF3">
    <property type="entry name" value="ALCOHOL DEHYDROGENASE, PUTATIVE (AFU_ORTHOLOGUE AFUA_3G03445)-RELATED"/>
    <property type="match status" value="1"/>
</dbReference>
<comment type="caution">
    <text evidence="3">The sequence shown here is derived from an EMBL/GenBank/DDBJ whole genome shotgun (WGS) entry which is preliminary data.</text>
</comment>
<dbReference type="EC" id="1.1.1.-" evidence="3"/>
<dbReference type="GO" id="GO:0016491">
    <property type="term" value="F:oxidoreductase activity"/>
    <property type="evidence" value="ECO:0007669"/>
    <property type="project" value="UniProtKB-KW"/>
</dbReference>
<protein>
    <submittedName>
        <fullName evidence="3">SDR family NAD(P)-dependent oxidoreductase</fullName>
        <ecNumber evidence="3">1.1.1.-</ecNumber>
    </submittedName>
</protein>
<dbReference type="InterPro" id="IPR002347">
    <property type="entry name" value="SDR_fam"/>
</dbReference>
<dbReference type="PROSITE" id="PS00061">
    <property type="entry name" value="ADH_SHORT"/>
    <property type="match status" value="1"/>
</dbReference>
<evidence type="ECO:0000313" key="4">
    <source>
        <dbReference type="Proteomes" id="UP001596096"/>
    </source>
</evidence>
<evidence type="ECO:0000256" key="1">
    <source>
        <dbReference type="ARBA" id="ARBA00006484"/>
    </source>
</evidence>
<dbReference type="CDD" id="cd05233">
    <property type="entry name" value="SDR_c"/>
    <property type="match status" value="1"/>
</dbReference>
<accession>A0ABW1BZS5</accession>
<dbReference type="RefSeq" id="WP_219545987.1">
    <property type="nucleotide sequence ID" value="NZ_JAHKRN010000020.1"/>
</dbReference>
<gene>
    <name evidence="3" type="ORF">ACFPUY_23865</name>
</gene>
<keyword evidence="4" id="KW-1185">Reference proteome</keyword>
<dbReference type="InterPro" id="IPR020904">
    <property type="entry name" value="Sc_DH/Rdtase_CS"/>
</dbReference>
<comment type="similarity">
    <text evidence="1">Belongs to the short-chain dehydrogenases/reductases (SDR) family.</text>
</comment>
<dbReference type="Proteomes" id="UP001596096">
    <property type="component" value="Unassembled WGS sequence"/>
</dbReference>
<dbReference type="EMBL" id="JBHSNW010000012">
    <property type="protein sequence ID" value="MFC5818151.1"/>
    <property type="molecule type" value="Genomic_DNA"/>
</dbReference>
<evidence type="ECO:0000313" key="3">
    <source>
        <dbReference type="EMBL" id="MFC5818151.1"/>
    </source>
</evidence>